<name>A0AB39XFX1_9BRAD</name>
<protein>
    <submittedName>
        <fullName evidence="1">Phage exclusion protein Lit family protein</fullName>
    </submittedName>
</protein>
<dbReference type="InterPro" id="IPR019504">
    <property type="entry name" value="Peptidase_U49_Lit_pept"/>
</dbReference>
<dbReference type="RefSeq" id="WP_369721320.1">
    <property type="nucleotide sequence ID" value="NZ_CP165734.1"/>
</dbReference>
<dbReference type="EMBL" id="CP165734">
    <property type="protein sequence ID" value="XDV56884.1"/>
    <property type="molecule type" value="Genomic_DNA"/>
</dbReference>
<reference evidence="1" key="1">
    <citation type="submission" date="2024-08" db="EMBL/GenBank/DDBJ databases">
        <authorList>
            <person name="Chaddad Z."/>
            <person name="Lamrabet M."/>
            <person name="Bouhnik O."/>
            <person name="Alami S."/>
            <person name="Wipf D."/>
            <person name="Courty P.E."/>
            <person name="Missbah El Idrissi M."/>
        </authorList>
    </citation>
    <scope>NUCLEOTIDE SEQUENCE</scope>
    <source>
        <strain evidence="1">LLZ17</strain>
    </source>
</reference>
<accession>A0AB39XFX1</accession>
<evidence type="ECO:0000313" key="1">
    <source>
        <dbReference type="EMBL" id="XDV56884.1"/>
    </source>
</evidence>
<proteinExistence type="predicted"/>
<sequence>MSENEVRDDHSLQTAVRDLFIGSAPERESDLVGMWKELDLIFQLTPDMHEGDRIIMDAGAYRYIRFNHRVLRAFWIGGYAAWEGYRTVAESPSLQALDLTRFRELVSAYESCLASTEADLEALPVGVAEPGQYPDANIDPQGRAASELATIAVAWALLHELRHIRHQREGTGADPHSEDKSAKHAEELSCDAFATTFLLEQIDLYATGQSADLVRQKRQLGIYFGLFAVTLLAKDKWGESKTHPAVQVRIDAVRTLMADQKSDIAAAMAHFAFAVLGIVWPGAPSHIRESRTSSLSLWRIAEP</sequence>
<gene>
    <name evidence="1" type="ORF">AB8Z38_30500</name>
</gene>
<dbReference type="AlphaFoldDB" id="A0AB39XFX1"/>
<organism evidence="1">
    <name type="scientific">Bradyrhizobium sp. LLZ17</name>
    <dbReference type="NCBI Taxonomy" id="3239388"/>
    <lineage>
        <taxon>Bacteria</taxon>
        <taxon>Pseudomonadati</taxon>
        <taxon>Pseudomonadota</taxon>
        <taxon>Alphaproteobacteria</taxon>
        <taxon>Hyphomicrobiales</taxon>
        <taxon>Nitrobacteraceae</taxon>
        <taxon>Bradyrhizobium</taxon>
    </lineage>
</organism>
<dbReference type="Pfam" id="PF10463">
    <property type="entry name" value="Peptidase_U49"/>
    <property type="match status" value="1"/>
</dbReference>